<protein>
    <submittedName>
        <fullName evidence="2">Uncharacterized protein</fullName>
    </submittedName>
</protein>
<reference evidence="2" key="1">
    <citation type="submission" date="2022-11" db="EMBL/GenBank/DDBJ databases">
        <title>Centuries of genome instability and evolution in soft-shell clam transmissible cancer (bioRxiv).</title>
        <authorList>
            <person name="Hart S.F.M."/>
            <person name="Yonemitsu M.A."/>
            <person name="Giersch R.M."/>
            <person name="Beal B.F."/>
            <person name="Arriagada G."/>
            <person name="Davis B.W."/>
            <person name="Ostrander E.A."/>
            <person name="Goff S.P."/>
            <person name="Metzger M.J."/>
        </authorList>
    </citation>
    <scope>NUCLEOTIDE SEQUENCE</scope>
    <source>
        <strain evidence="2">MELC-2E11</strain>
        <tissue evidence="2">Siphon/mantle</tissue>
    </source>
</reference>
<evidence type="ECO:0000313" key="3">
    <source>
        <dbReference type="Proteomes" id="UP001164746"/>
    </source>
</evidence>
<keyword evidence="3" id="KW-1185">Reference proteome</keyword>
<evidence type="ECO:0000313" key="2">
    <source>
        <dbReference type="EMBL" id="WAR01730.1"/>
    </source>
</evidence>
<dbReference type="Proteomes" id="UP001164746">
    <property type="component" value="Chromosome 4"/>
</dbReference>
<dbReference type="EMBL" id="CP111015">
    <property type="protein sequence ID" value="WAR01730.1"/>
    <property type="molecule type" value="Genomic_DNA"/>
</dbReference>
<name>A0ABY7DVI8_MYAAR</name>
<gene>
    <name evidence="2" type="ORF">MAR_008288</name>
</gene>
<accession>A0ABY7DVI8</accession>
<proteinExistence type="predicted"/>
<feature type="compositionally biased region" description="Basic residues" evidence="1">
    <location>
        <begin position="75"/>
        <end position="86"/>
    </location>
</feature>
<sequence>MAEKKKKKRAKIVDRIVSDGHLAVSLEVPADSGTTEHNDPLPGPSATPSPTNCEQDLPPTKVKEKRNSLSAGTRDKKRSKTKSKVQFRRDSFESVAILIM</sequence>
<evidence type="ECO:0000256" key="1">
    <source>
        <dbReference type="SAM" id="MobiDB-lite"/>
    </source>
</evidence>
<organism evidence="2 3">
    <name type="scientific">Mya arenaria</name>
    <name type="common">Soft-shell clam</name>
    <dbReference type="NCBI Taxonomy" id="6604"/>
    <lineage>
        <taxon>Eukaryota</taxon>
        <taxon>Metazoa</taxon>
        <taxon>Spiralia</taxon>
        <taxon>Lophotrochozoa</taxon>
        <taxon>Mollusca</taxon>
        <taxon>Bivalvia</taxon>
        <taxon>Autobranchia</taxon>
        <taxon>Heteroconchia</taxon>
        <taxon>Euheterodonta</taxon>
        <taxon>Imparidentia</taxon>
        <taxon>Neoheterodontei</taxon>
        <taxon>Myida</taxon>
        <taxon>Myoidea</taxon>
        <taxon>Myidae</taxon>
        <taxon>Mya</taxon>
    </lineage>
</organism>
<feature type="region of interest" description="Disordered" evidence="1">
    <location>
        <begin position="28"/>
        <end position="87"/>
    </location>
</feature>